<keyword evidence="7 9" id="KW-0238">DNA-binding</keyword>
<dbReference type="GO" id="GO:0003918">
    <property type="term" value="F:DNA topoisomerase type II (double strand cut, ATP-hydrolyzing) activity"/>
    <property type="evidence" value="ECO:0007669"/>
    <property type="project" value="UniProtKB-EC"/>
</dbReference>
<dbReference type="Pfam" id="PF00521">
    <property type="entry name" value="DNA_topoisoIV"/>
    <property type="match status" value="1"/>
</dbReference>
<evidence type="ECO:0000256" key="3">
    <source>
        <dbReference type="ARBA" id="ARBA00012895"/>
    </source>
</evidence>
<evidence type="ECO:0000256" key="6">
    <source>
        <dbReference type="ARBA" id="ARBA00023029"/>
    </source>
</evidence>
<evidence type="ECO:0000256" key="9">
    <source>
        <dbReference type="PROSITE-ProRule" id="PRU01384"/>
    </source>
</evidence>
<dbReference type="EC" id="5.6.2.2" evidence="3"/>
<dbReference type="InterPro" id="IPR013757">
    <property type="entry name" value="Topo_IIA_A_a_sf"/>
</dbReference>
<proteinExistence type="predicted"/>
<dbReference type="SUPFAM" id="SSF56719">
    <property type="entry name" value="Type II DNA topoisomerase"/>
    <property type="match status" value="1"/>
</dbReference>
<evidence type="ECO:0000313" key="12">
    <source>
        <dbReference type="Proteomes" id="UP000000305"/>
    </source>
</evidence>
<evidence type="ECO:0000256" key="1">
    <source>
        <dbReference type="ARBA" id="ARBA00000185"/>
    </source>
</evidence>
<comment type="cofactor">
    <cofactor evidence="2">
        <name>Mg(2+)</name>
        <dbReference type="ChEBI" id="CHEBI:18420"/>
    </cofactor>
</comment>
<gene>
    <name evidence="11" type="ORF">DAPPUDRAFT_314876</name>
</gene>
<dbReference type="OrthoDB" id="7484700at2759"/>
<dbReference type="Proteomes" id="UP000000305">
    <property type="component" value="Unassembled WGS sequence"/>
</dbReference>
<reference evidence="11 12" key="1">
    <citation type="journal article" date="2011" name="Science">
        <title>The ecoresponsive genome of Daphnia pulex.</title>
        <authorList>
            <person name="Colbourne J.K."/>
            <person name="Pfrender M.E."/>
            <person name="Gilbert D."/>
            <person name="Thomas W.K."/>
            <person name="Tucker A."/>
            <person name="Oakley T.H."/>
            <person name="Tokishita S."/>
            <person name="Aerts A."/>
            <person name="Arnold G.J."/>
            <person name="Basu M.K."/>
            <person name="Bauer D.J."/>
            <person name="Caceres C.E."/>
            <person name="Carmel L."/>
            <person name="Casola C."/>
            <person name="Choi J.H."/>
            <person name="Detter J.C."/>
            <person name="Dong Q."/>
            <person name="Dusheyko S."/>
            <person name="Eads B.D."/>
            <person name="Frohlich T."/>
            <person name="Geiler-Samerotte K.A."/>
            <person name="Gerlach D."/>
            <person name="Hatcher P."/>
            <person name="Jogdeo S."/>
            <person name="Krijgsveld J."/>
            <person name="Kriventseva E.V."/>
            <person name="Kultz D."/>
            <person name="Laforsch C."/>
            <person name="Lindquist E."/>
            <person name="Lopez J."/>
            <person name="Manak J.R."/>
            <person name="Muller J."/>
            <person name="Pangilinan J."/>
            <person name="Patwardhan R.P."/>
            <person name="Pitluck S."/>
            <person name="Pritham E.J."/>
            <person name="Rechtsteiner A."/>
            <person name="Rho M."/>
            <person name="Rogozin I.B."/>
            <person name="Sakarya O."/>
            <person name="Salamov A."/>
            <person name="Schaack S."/>
            <person name="Shapiro H."/>
            <person name="Shiga Y."/>
            <person name="Skalitzky C."/>
            <person name="Smith Z."/>
            <person name="Souvorov A."/>
            <person name="Sung W."/>
            <person name="Tang Z."/>
            <person name="Tsuchiya D."/>
            <person name="Tu H."/>
            <person name="Vos H."/>
            <person name="Wang M."/>
            <person name="Wolf Y.I."/>
            <person name="Yamagata H."/>
            <person name="Yamada T."/>
            <person name="Ye Y."/>
            <person name="Shaw J.R."/>
            <person name="Andrews J."/>
            <person name="Crease T.J."/>
            <person name="Tang H."/>
            <person name="Lucas S.M."/>
            <person name="Robertson H.M."/>
            <person name="Bork P."/>
            <person name="Koonin E.V."/>
            <person name="Zdobnov E.M."/>
            <person name="Grigoriev I.V."/>
            <person name="Lynch M."/>
            <person name="Boore J.L."/>
        </authorList>
    </citation>
    <scope>NUCLEOTIDE SEQUENCE [LARGE SCALE GENOMIC DNA]</scope>
</reference>
<dbReference type="STRING" id="6669.E9G7T2"/>
<dbReference type="AlphaFoldDB" id="E9G7T2"/>
<comment type="caution">
    <text evidence="9">Lacks conserved residue(s) required for the propagation of feature annotation.</text>
</comment>
<dbReference type="PhylomeDB" id="E9G7T2"/>
<sequence length="95" mass="11255">MTEEPRAKAGGLHQVFKLQSTYSQKSMMLLDSHGCVKTYDSIEETFKEFYDFRLGFYEKRKEYFTGLLQAISKMIENQARFLSIVVRKYVCLYSR</sequence>
<keyword evidence="8" id="KW-0413">Isomerase</keyword>
<dbReference type="GO" id="GO:0005524">
    <property type="term" value="F:ATP binding"/>
    <property type="evidence" value="ECO:0007669"/>
    <property type="project" value="UniProtKB-KW"/>
</dbReference>
<dbReference type="eggNOG" id="KOG0355">
    <property type="taxonomic scope" value="Eukaryota"/>
</dbReference>
<dbReference type="PANTHER" id="PTHR10169">
    <property type="entry name" value="DNA TOPOISOMERASE/GYRASE"/>
    <property type="match status" value="1"/>
</dbReference>
<keyword evidence="4" id="KW-0547">Nucleotide-binding</keyword>
<dbReference type="InterPro" id="IPR013760">
    <property type="entry name" value="Topo_IIA-like_dom_sf"/>
</dbReference>
<evidence type="ECO:0000256" key="4">
    <source>
        <dbReference type="ARBA" id="ARBA00022741"/>
    </source>
</evidence>
<dbReference type="PANTHER" id="PTHR10169:SF38">
    <property type="entry name" value="DNA TOPOISOMERASE 2"/>
    <property type="match status" value="1"/>
</dbReference>
<evidence type="ECO:0000256" key="5">
    <source>
        <dbReference type="ARBA" id="ARBA00022840"/>
    </source>
</evidence>
<dbReference type="GO" id="GO:0006265">
    <property type="term" value="P:DNA topological change"/>
    <property type="evidence" value="ECO:0007669"/>
    <property type="project" value="InterPro"/>
</dbReference>
<dbReference type="EMBL" id="GL732534">
    <property type="protein sequence ID" value="EFX84603.1"/>
    <property type="molecule type" value="Genomic_DNA"/>
</dbReference>
<evidence type="ECO:0000256" key="7">
    <source>
        <dbReference type="ARBA" id="ARBA00023125"/>
    </source>
</evidence>
<dbReference type="PROSITE" id="PS52040">
    <property type="entry name" value="TOPO_IIA"/>
    <property type="match status" value="1"/>
</dbReference>
<evidence type="ECO:0000259" key="10">
    <source>
        <dbReference type="PROSITE" id="PS52040"/>
    </source>
</evidence>
<evidence type="ECO:0000313" key="11">
    <source>
        <dbReference type="EMBL" id="EFX84603.1"/>
    </source>
</evidence>
<dbReference type="InParanoid" id="E9G7T2"/>
<feature type="domain" description="Topo IIA-type catalytic" evidence="10">
    <location>
        <begin position="1"/>
        <end position="95"/>
    </location>
</feature>
<evidence type="ECO:0000256" key="2">
    <source>
        <dbReference type="ARBA" id="ARBA00001946"/>
    </source>
</evidence>
<dbReference type="InterPro" id="IPR002205">
    <property type="entry name" value="Topo_IIA_dom_A"/>
</dbReference>
<accession>E9G7T2</accession>
<dbReference type="GO" id="GO:0003677">
    <property type="term" value="F:DNA binding"/>
    <property type="evidence" value="ECO:0007669"/>
    <property type="project" value="UniProtKB-UniRule"/>
</dbReference>
<keyword evidence="6" id="KW-0799">Topoisomerase</keyword>
<dbReference type="KEGG" id="dpx:DAPPUDRAFT_314876"/>
<dbReference type="HOGENOM" id="CLU_2374866_0_0_1"/>
<keyword evidence="5" id="KW-0067">ATP-binding</keyword>
<organism evidence="11 12">
    <name type="scientific">Daphnia pulex</name>
    <name type="common">Water flea</name>
    <dbReference type="NCBI Taxonomy" id="6669"/>
    <lineage>
        <taxon>Eukaryota</taxon>
        <taxon>Metazoa</taxon>
        <taxon>Ecdysozoa</taxon>
        <taxon>Arthropoda</taxon>
        <taxon>Crustacea</taxon>
        <taxon>Branchiopoda</taxon>
        <taxon>Diplostraca</taxon>
        <taxon>Cladocera</taxon>
        <taxon>Anomopoda</taxon>
        <taxon>Daphniidae</taxon>
        <taxon>Daphnia</taxon>
    </lineage>
</organism>
<dbReference type="Gene3D" id="1.10.268.10">
    <property type="entry name" value="Topoisomerase, domain 3"/>
    <property type="match status" value="1"/>
</dbReference>
<comment type="catalytic activity">
    <reaction evidence="1">
        <text>ATP-dependent breakage, passage and rejoining of double-stranded DNA.</text>
        <dbReference type="EC" id="5.6.2.2"/>
    </reaction>
</comment>
<keyword evidence="12" id="KW-1185">Reference proteome</keyword>
<name>E9G7T2_DAPPU</name>
<evidence type="ECO:0000256" key="8">
    <source>
        <dbReference type="ARBA" id="ARBA00023235"/>
    </source>
</evidence>
<dbReference type="InterPro" id="IPR050634">
    <property type="entry name" value="DNA_Topoisomerase_II"/>
</dbReference>
<protein>
    <recommendedName>
        <fullName evidence="3">DNA topoisomerase (ATP-hydrolyzing)</fullName>
        <ecNumber evidence="3">5.6.2.2</ecNumber>
    </recommendedName>
</protein>